<dbReference type="Proteomes" id="UP001234202">
    <property type="component" value="Unassembled WGS sequence"/>
</dbReference>
<dbReference type="EMBL" id="JASBWV010000020">
    <property type="protein sequence ID" value="KAJ9120537.1"/>
    <property type="molecule type" value="Genomic_DNA"/>
</dbReference>
<protein>
    <submittedName>
        <fullName evidence="1">Uncharacterized protein</fullName>
    </submittedName>
</protein>
<accession>A0ACC2XB67</accession>
<evidence type="ECO:0000313" key="1">
    <source>
        <dbReference type="EMBL" id="KAJ9120537.1"/>
    </source>
</evidence>
<sequence length="510" mass="55847">MPSQFTYHDPAIKNLLVLSSYLYLLNVFEWIAQYVLSAGLLGQILLGIIYGSPLAEWLDVHWQETFVVVGYVGLLLIVFEGGMTTSLPTLTALLPLSTGIALTGLLVPIGFSFLLTPMFGFPLLHSFAAGAALSSTSLGTVLALISSSGLSLDLQQTKLGTALLGAAVMDDVVAFVLSEIIHLLGESDNSGSSTLGVHIGRTIGVTFGLGIVVMPVTRWILRPLYLKYTRSIYRHKAGQSGLLLMMAVMFIGMTAGARYAGTSPLYGVYVGGLIISYLMQTEAELSLEPIHGDVVSIGDEEGIPASREFEGNPMPGDRLRRVNTHPSEVPMDRLPTRLPEETPPARTPERQHTTPTFLSTFEHYISPLLLYLLLPLFFGSIGYSIPFIPLWRGRVIWKGIVYTLFMLLGKALTGIWILFWPIEGKRKVSWGQTMKLRMPAALLLGFAMIARGEIGLLISQIAYTTSEQQLTEEEFLITTWAIVLCTILGPVGVGYVIKRFKVDVVRGGWH</sequence>
<gene>
    <name evidence="1" type="ORF">QFC24_005211</name>
</gene>
<comment type="caution">
    <text evidence="1">The sequence shown here is derived from an EMBL/GenBank/DDBJ whole genome shotgun (WGS) entry which is preliminary data.</text>
</comment>
<evidence type="ECO:0000313" key="2">
    <source>
        <dbReference type="Proteomes" id="UP001234202"/>
    </source>
</evidence>
<name>A0ACC2XB67_9TREE</name>
<keyword evidence="2" id="KW-1185">Reference proteome</keyword>
<proteinExistence type="predicted"/>
<reference evidence="1" key="1">
    <citation type="submission" date="2023-04" db="EMBL/GenBank/DDBJ databases">
        <title>Draft Genome sequencing of Naganishia species isolated from polar environments using Oxford Nanopore Technology.</title>
        <authorList>
            <person name="Leo P."/>
            <person name="Venkateswaran K."/>
        </authorList>
    </citation>
    <scope>NUCLEOTIDE SEQUENCE</scope>
    <source>
        <strain evidence="1">DBVPG 5303</strain>
    </source>
</reference>
<organism evidence="1 2">
    <name type="scientific">Naganishia onofrii</name>
    <dbReference type="NCBI Taxonomy" id="1851511"/>
    <lineage>
        <taxon>Eukaryota</taxon>
        <taxon>Fungi</taxon>
        <taxon>Dikarya</taxon>
        <taxon>Basidiomycota</taxon>
        <taxon>Agaricomycotina</taxon>
        <taxon>Tremellomycetes</taxon>
        <taxon>Filobasidiales</taxon>
        <taxon>Filobasidiaceae</taxon>
        <taxon>Naganishia</taxon>
    </lineage>
</organism>